<accession>A0A2Z2HJI8</accession>
<proteinExistence type="predicted"/>
<sequence length="32" mass="3763">MKTVCKCGCDTPLTDYEYRKWSGYKRGHEPLP</sequence>
<evidence type="ECO:0000313" key="1">
    <source>
        <dbReference type="EMBL" id="ARS64271.1"/>
    </source>
</evidence>
<dbReference type="Proteomes" id="UP000249949">
    <property type="component" value="Chromosome"/>
</dbReference>
<dbReference type="AlphaFoldDB" id="A0A2Z2HJI8"/>
<organism evidence="1 2">
    <name type="scientific">Candidatus Nitrosomarinus catalinensis</name>
    <dbReference type="NCBI Taxonomy" id="1898749"/>
    <lineage>
        <taxon>Archaea</taxon>
        <taxon>Nitrososphaerota</taxon>
        <taxon>Nitrososphaeria</taxon>
        <taxon>Nitrosopumilales</taxon>
        <taxon>Nitrosopumilaceae</taxon>
        <taxon>Candidatus Nitrosomarinus</taxon>
    </lineage>
</organism>
<gene>
    <name evidence="1" type="ORF">NMSP_0650</name>
</gene>
<evidence type="ECO:0000313" key="2">
    <source>
        <dbReference type="Proteomes" id="UP000249949"/>
    </source>
</evidence>
<keyword evidence="2" id="KW-1185">Reference proteome</keyword>
<dbReference type="EMBL" id="CP021324">
    <property type="protein sequence ID" value="ARS64271.1"/>
    <property type="molecule type" value="Genomic_DNA"/>
</dbReference>
<name>A0A2Z2HJI8_9ARCH</name>
<dbReference type="KEGG" id="nct:NMSP_0650"/>
<protein>
    <submittedName>
        <fullName evidence="1">Uncharacterized protein</fullName>
    </submittedName>
</protein>
<reference evidence="1 2" key="1">
    <citation type="journal article" date="2017" name="Environ. Microbiol.">
        <title>Genome and epigenome of a novel marine Thaumarchaeota strain suggest viral infection, phosphorothioation DNA modification and multiple restriction systems.</title>
        <authorList>
            <person name="Ahlgren N.A."/>
            <person name="Chen Y."/>
            <person name="Needham D.M."/>
            <person name="Parada A.E."/>
            <person name="Sachdeva R."/>
            <person name="Trinh V."/>
            <person name="Chen T."/>
            <person name="Fuhrman J.A."/>
        </authorList>
    </citation>
    <scope>NUCLEOTIDE SEQUENCE [LARGE SCALE GENOMIC DNA]</scope>
    <source>
        <strain evidence="1 2">SPOT01</strain>
    </source>
</reference>